<dbReference type="KEGG" id="mng:MNEG_13996"/>
<gene>
    <name evidence="2" type="ORF">MNEG_13996</name>
</gene>
<proteinExistence type="predicted"/>
<accession>A0A0D2LWP6</accession>
<evidence type="ECO:0000259" key="1">
    <source>
        <dbReference type="Pfam" id="PF06957"/>
    </source>
</evidence>
<dbReference type="GO" id="GO:0030126">
    <property type="term" value="C:COPI vesicle coat"/>
    <property type="evidence" value="ECO:0007669"/>
    <property type="project" value="InterPro"/>
</dbReference>
<dbReference type="GO" id="GO:0005198">
    <property type="term" value="F:structural molecule activity"/>
    <property type="evidence" value="ECO:0007669"/>
    <property type="project" value="InterPro"/>
</dbReference>
<dbReference type="GO" id="GO:0006886">
    <property type="term" value="P:intracellular protein transport"/>
    <property type="evidence" value="ECO:0007669"/>
    <property type="project" value="InterPro"/>
</dbReference>
<dbReference type="GeneID" id="25731514"/>
<protein>
    <submittedName>
        <fullName evidence="2">Coatomer subunit alpha</fullName>
    </submittedName>
</protein>
<dbReference type="GO" id="GO:0016192">
    <property type="term" value="P:vesicle-mediated transport"/>
    <property type="evidence" value="ECO:0007669"/>
    <property type="project" value="InterPro"/>
</dbReference>
<dbReference type="RefSeq" id="XP_013892986.1">
    <property type="nucleotide sequence ID" value="XM_014037532.1"/>
</dbReference>
<dbReference type="InterPro" id="IPR010714">
    <property type="entry name" value="Coatomer_asu_C"/>
</dbReference>
<dbReference type="STRING" id="145388.A0A0D2LWP6"/>
<dbReference type="AlphaFoldDB" id="A0A0D2LWP6"/>
<name>A0A0D2LWP6_9CHLO</name>
<sequence length="156" mass="17023">MPTPLQEVGAEDAARAAELAAYFTHCALQPVHLALSLRSAMAIFFKLRNFATAATFARRLLELNPGQKMAQAARQVLVACEKTPVDEVPVNYDARNPFDICTITFTPIYRGSKFAEDRYTGARFQPQCEGQVSPVGEFCKIGADAGGLVISPTQLR</sequence>
<evidence type="ECO:0000313" key="3">
    <source>
        <dbReference type="Proteomes" id="UP000054498"/>
    </source>
</evidence>
<dbReference type="EMBL" id="KK104404">
    <property type="protein sequence ID" value="KIY93966.1"/>
    <property type="molecule type" value="Genomic_DNA"/>
</dbReference>
<organism evidence="2 3">
    <name type="scientific">Monoraphidium neglectum</name>
    <dbReference type="NCBI Taxonomy" id="145388"/>
    <lineage>
        <taxon>Eukaryota</taxon>
        <taxon>Viridiplantae</taxon>
        <taxon>Chlorophyta</taxon>
        <taxon>core chlorophytes</taxon>
        <taxon>Chlorophyceae</taxon>
        <taxon>CS clade</taxon>
        <taxon>Sphaeropleales</taxon>
        <taxon>Selenastraceae</taxon>
        <taxon>Monoraphidium</taxon>
    </lineage>
</organism>
<dbReference type="Pfam" id="PF06957">
    <property type="entry name" value="COPI_C"/>
    <property type="match status" value="1"/>
</dbReference>
<feature type="domain" description="Coatomer alpha subunit C-terminal" evidence="1">
    <location>
        <begin position="10"/>
        <end position="156"/>
    </location>
</feature>
<keyword evidence="3" id="KW-1185">Reference proteome</keyword>
<reference evidence="2 3" key="1">
    <citation type="journal article" date="2013" name="BMC Genomics">
        <title>Reconstruction of the lipid metabolism for the microalga Monoraphidium neglectum from its genome sequence reveals characteristics suitable for biofuel production.</title>
        <authorList>
            <person name="Bogen C."/>
            <person name="Al-Dilaimi A."/>
            <person name="Albersmeier A."/>
            <person name="Wichmann J."/>
            <person name="Grundmann M."/>
            <person name="Rupp O."/>
            <person name="Lauersen K.J."/>
            <person name="Blifernez-Klassen O."/>
            <person name="Kalinowski J."/>
            <person name="Goesmann A."/>
            <person name="Mussgnug J.H."/>
            <person name="Kruse O."/>
        </authorList>
    </citation>
    <scope>NUCLEOTIDE SEQUENCE [LARGE SCALE GENOMIC DNA]</scope>
    <source>
        <strain evidence="2 3">SAG 48.87</strain>
    </source>
</reference>
<dbReference type="OrthoDB" id="10261470at2759"/>
<evidence type="ECO:0000313" key="2">
    <source>
        <dbReference type="EMBL" id="KIY93966.1"/>
    </source>
</evidence>
<dbReference type="Proteomes" id="UP000054498">
    <property type="component" value="Unassembled WGS sequence"/>
</dbReference>